<dbReference type="Pfam" id="PF00589">
    <property type="entry name" value="Phage_integrase"/>
    <property type="match status" value="1"/>
</dbReference>
<reference evidence="4" key="1">
    <citation type="submission" date="2018-05" db="EMBL/GenBank/DDBJ databases">
        <authorList>
            <person name="Lanie J.A."/>
            <person name="Ng W.-L."/>
            <person name="Kazmierczak K.M."/>
            <person name="Andrzejewski T.M."/>
            <person name="Davidsen T.M."/>
            <person name="Wayne K.J."/>
            <person name="Tettelin H."/>
            <person name="Glass J.I."/>
            <person name="Rusch D."/>
            <person name="Podicherti R."/>
            <person name="Tsui H.-C.T."/>
            <person name="Winkler M.E."/>
        </authorList>
    </citation>
    <scope>NUCLEOTIDE SEQUENCE</scope>
</reference>
<dbReference type="GO" id="GO:0006310">
    <property type="term" value="P:DNA recombination"/>
    <property type="evidence" value="ECO:0007669"/>
    <property type="project" value="UniProtKB-KW"/>
</dbReference>
<sequence>YVTPIKGARTLMASAAKKAGIPKFTHHSMRHYFCSNAIEAGIDFKVIAGWLGHKDGGILVAKTYGHLRDTHSFEMAKRMTQGANEAEPKNVVNISDKTA</sequence>
<feature type="region of interest" description="Disordered" evidence="2">
    <location>
        <begin position="80"/>
        <end position="99"/>
    </location>
</feature>
<protein>
    <recommendedName>
        <fullName evidence="3">Tyr recombinase domain-containing protein</fullName>
    </recommendedName>
</protein>
<dbReference type="GO" id="GO:0003677">
    <property type="term" value="F:DNA binding"/>
    <property type="evidence" value="ECO:0007669"/>
    <property type="project" value="InterPro"/>
</dbReference>
<feature type="domain" description="Tyr recombinase" evidence="3">
    <location>
        <begin position="1"/>
        <end position="77"/>
    </location>
</feature>
<dbReference type="SUPFAM" id="SSF56349">
    <property type="entry name" value="DNA breaking-rejoining enzymes"/>
    <property type="match status" value="1"/>
</dbReference>
<dbReference type="InterPro" id="IPR013762">
    <property type="entry name" value="Integrase-like_cat_sf"/>
</dbReference>
<gene>
    <name evidence="4" type="ORF">METZ01_LOCUS376699</name>
</gene>
<dbReference type="EMBL" id="UINC01138105">
    <property type="protein sequence ID" value="SVD23845.1"/>
    <property type="molecule type" value="Genomic_DNA"/>
</dbReference>
<dbReference type="Gene3D" id="1.10.443.10">
    <property type="entry name" value="Intergrase catalytic core"/>
    <property type="match status" value="1"/>
</dbReference>
<evidence type="ECO:0000256" key="2">
    <source>
        <dbReference type="SAM" id="MobiDB-lite"/>
    </source>
</evidence>
<evidence type="ECO:0000313" key="4">
    <source>
        <dbReference type="EMBL" id="SVD23845.1"/>
    </source>
</evidence>
<evidence type="ECO:0000259" key="3">
    <source>
        <dbReference type="PROSITE" id="PS51898"/>
    </source>
</evidence>
<proteinExistence type="predicted"/>
<dbReference type="InterPro" id="IPR002104">
    <property type="entry name" value="Integrase_catalytic"/>
</dbReference>
<dbReference type="GO" id="GO:0015074">
    <property type="term" value="P:DNA integration"/>
    <property type="evidence" value="ECO:0007669"/>
    <property type="project" value="InterPro"/>
</dbReference>
<feature type="non-terminal residue" evidence="4">
    <location>
        <position position="1"/>
    </location>
</feature>
<organism evidence="4">
    <name type="scientific">marine metagenome</name>
    <dbReference type="NCBI Taxonomy" id="408172"/>
    <lineage>
        <taxon>unclassified sequences</taxon>
        <taxon>metagenomes</taxon>
        <taxon>ecological metagenomes</taxon>
    </lineage>
</organism>
<accession>A0A382TQ07</accession>
<keyword evidence="1" id="KW-0233">DNA recombination</keyword>
<name>A0A382TQ07_9ZZZZ</name>
<dbReference type="AlphaFoldDB" id="A0A382TQ07"/>
<dbReference type="InterPro" id="IPR011010">
    <property type="entry name" value="DNA_brk_join_enz"/>
</dbReference>
<evidence type="ECO:0000256" key="1">
    <source>
        <dbReference type="ARBA" id="ARBA00023172"/>
    </source>
</evidence>
<dbReference type="PROSITE" id="PS51898">
    <property type="entry name" value="TYR_RECOMBINASE"/>
    <property type="match status" value="1"/>
</dbReference>